<dbReference type="Gene3D" id="3.30.70.270">
    <property type="match status" value="1"/>
</dbReference>
<dbReference type="GO" id="GO:0004523">
    <property type="term" value="F:RNA-DNA hybrid ribonuclease activity"/>
    <property type="evidence" value="ECO:0007669"/>
    <property type="project" value="UniProtKB-EC"/>
</dbReference>
<sequence>MGKTLRCLNHESALDWLSKIGSLPGVSKEDAQVLLRECMSGEDYSALPGNIQMTNTEDIMKMYEGIYKFYFPRSNVISRFYTERQCMGEWPEKYLSHKKLLYWLAGAASCDTNEFKDSLVQGFLPTLKVLKANKCTWRLTLDYQELNEVTPRLTPVVAKYQEIMATISAGAQWFSVIDLSNIFFYTPLHPELRYKFAFTFDNKQYTFSRVSQGFHNALSICHKSVTRMWNTIPEKNKIISYVNDILIATSTKEEKLRLLNVVLEKVKPTGFLINPMKAQMVSQT</sequence>
<dbReference type="PANTHER" id="PTHR33064:SF29">
    <property type="entry name" value="PEPTIDASE A2 DOMAIN-CONTAINING PROTEIN-RELATED"/>
    <property type="match status" value="1"/>
</dbReference>
<dbReference type="InterPro" id="IPR051320">
    <property type="entry name" value="Viral_Replic_Matur_Polypro"/>
</dbReference>
<dbReference type="AlphaFoldDB" id="A0A9D3WXP2"/>
<dbReference type="SUPFAM" id="SSF56672">
    <property type="entry name" value="DNA/RNA polymerases"/>
    <property type="match status" value="1"/>
</dbReference>
<comment type="caution">
    <text evidence="4">The sequence shown here is derived from an EMBL/GenBank/DDBJ whole genome shotgun (WGS) entry which is preliminary data.</text>
</comment>
<evidence type="ECO:0000259" key="3">
    <source>
        <dbReference type="PROSITE" id="PS50878"/>
    </source>
</evidence>
<dbReference type="Gene3D" id="3.10.10.10">
    <property type="entry name" value="HIV Type 1 Reverse Transcriptase, subunit A, domain 1"/>
    <property type="match status" value="1"/>
</dbReference>
<protein>
    <recommendedName>
        <fullName evidence="2">ribonuclease H</fullName>
        <ecNumber evidence="2">3.1.26.4</ecNumber>
    </recommendedName>
</protein>
<dbReference type="Proteomes" id="UP000827986">
    <property type="component" value="Unassembled WGS sequence"/>
</dbReference>
<keyword evidence="5" id="KW-1185">Reference proteome</keyword>
<gene>
    <name evidence="4" type="ORF">KIL84_013238</name>
</gene>
<dbReference type="EMBL" id="JAHDVG010000485">
    <property type="protein sequence ID" value="KAH1168648.1"/>
    <property type="molecule type" value="Genomic_DNA"/>
</dbReference>
<comment type="similarity">
    <text evidence="1">Belongs to the beta type-B retroviral polymerase family. HERV class-II K(HML-2) pol subfamily.</text>
</comment>
<evidence type="ECO:0000313" key="4">
    <source>
        <dbReference type="EMBL" id="KAH1168648.1"/>
    </source>
</evidence>
<organism evidence="4 5">
    <name type="scientific">Mauremys mutica</name>
    <name type="common">yellowpond turtle</name>
    <dbReference type="NCBI Taxonomy" id="74926"/>
    <lineage>
        <taxon>Eukaryota</taxon>
        <taxon>Metazoa</taxon>
        <taxon>Chordata</taxon>
        <taxon>Craniata</taxon>
        <taxon>Vertebrata</taxon>
        <taxon>Euteleostomi</taxon>
        <taxon>Archelosauria</taxon>
        <taxon>Testudinata</taxon>
        <taxon>Testudines</taxon>
        <taxon>Cryptodira</taxon>
        <taxon>Durocryptodira</taxon>
        <taxon>Testudinoidea</taxon>
        <taxon>Geoemydidae</taxon>
        <taxon>Geoemydinae</taxon>
        <taxon>Mauremys</taxon>
    </lineage>
</organism>
<dbReference type="PANTHER" id="PTHR33064">
    <property type="entry name" value="POL PROTEIN"/>
    <property type="match status" value="1"/>
</dbReference>
<dbReference type="PROSITE" id="PS50878">
    <property type="entry name" value="RT_POL"/>
    <property type="match status" value="1"/>
</dbReference>
<feature type="domain" description="Reverse transcriptase" evidence="3">
    <location>
        <begin position="111"/>
        <end position="284"/>
    </location>
</feature>
<proteinExistence type="inferred from homology"/>
<evidence type="ECO:0000256" key="2">
    <source>
        <dbReference type="ARBA" id="ARBA00012180"/>
    </source>
</evidence>
<name>A0A9D3WXP2_9SAUR</name>
<evidence type="ECO:0000256" key="1">
    <source>
        <dbReference type="ARBA" id="ARBA00010879"/>
    </source>
</evidence>
<accession>A0A9D3WXP2</accession>
<dbReference type="InterPro" id="IPR043128">
    <property type="entry name" value="Rev_trsase/Diguanyl_cyclase"/>
</dbReference>
<dbReference type="EC" id="3.1.26.4" evidence="2"/>
<reference evidence="4" key="1">
    <citation type="submission" date="2021-09" db="EMBL/GenBank/DDBJ databases">
        <title>The genome of Mauremys mutica provides insights into the evolution of semi-aquatic lifestyle.</title>
        <authorList>
            <person name="Gong S."/>
            <person name="Gao Y."/>
        </authorList>
    </citation>
    <scope>NUCLEOTIDE SEQUENCE</scope>
    <source>
        <strain evidence="4">MM-2020</strain>
        <tissue evidence="4">Muscle</tissue>
    </source>
</reference>
<dbReference type="InterPro" id="IPR000477">
    <property type="entry name" value="RT_dom"/>
</dbReference>
<dbReference type="Pfam" id="PF00078">
    <property type="entry name" value="RVT_1"/>
    <property type="match status" value="1"/>
</dbReference>
<dbReference type="InterPro" id="IPR043502">
    <property type="entry name" value="DNA/RNA_pol_sf"/>
</dbReference>
<evidence type="ECO:0000313" key="5">
    <source>
        <dbReference type="Proteomes" id="UP000827986"/>
    </source>
</evidence>